<sequence>MIDGTQLRLTNLEELDLIDNLFRNNTISFLEGLLSLKSLTLYYNDLQGSLDIKGLSNLTNLKKLDLRENQIESFQSFKGMHLYLTNYLNSYI</sequence>
<gene>
    <name evidence="3" type="ORF">EPI10_007607</name>
</gene>
<dbReference type="InterPro" id="IPR032675">
    <property type="entry name" value="LRR_dom_sf"/>
</dbReference>
<dbReference type="AlphaFoldDB" id="A0A5B6WY80"/>
<reference evidence="4" key="1">
    <citation type="journal article" date="2019" name="Plant Biotechnol. J.">
        <title>Genome sequencing of the Australian wild diploid species Gossypium australe highlights disease resistance and delayed gland morphogenesis.</title>
        <authorList>
            <person name="Cai Y."/>
            <person name="Cai X."/>
            <person name="Wang Q."/>
            <person name="Wang P."/>
            <person name="Zhang Y."/>
            <person name="Cai C."/>
            <person name="Xu Y."/>
            <person name="Wang K."/>
            <person name="Zhou Z."/>
            <person name="Wang C."/>
            <person name="Geng S."/>
            <person name="Li B."/>
            <person name="Dong Q."/>
            <person name="Hou Y."/>
            <person name="Wang H."/>
            <person name="Ai P."/>
            <person name="Liu Z."/>
            <person name="Yi F."/>
            <person name="Sun M."/>
            <person name="An G."/>
            <person name="Cheng J."/>
            <person name="Zhang Y."/>
            <person name="Shi Q."/>
            <person name="Xie Y."/>
            <person name="Shi X."/>
            <person name="Chang Y."/>
            <person name="Huang F."/>
            <person name="Chen Y."/>
            <person name="Hong S."/>
            <person name="Mi L."/>
            <person name="Sun Q."/>
            <person name="Zhang L."/>
            <person name="Zhou B."/>
            <person name="Peng R."/>
            <person name="Zhang X."/>
            <person name="Liu F."/>
        </authorList>
    </citation>
    <scope>NUCLEOTIDE SEQUENCE [LARGE SCALE GENOMIC DNA]</scope>
    <source>
        <strain evidence="4">cv. PA1801</strain>
    </source>
</reference>
<accession>A0A5B6WY80</accession>
<keyword evidence="3" id="KW-0675">Receptor</keyword>
<proteinExistence type="predicted"/>
<keyword evidence="1" id="KW-0433">Leucine-rich repeat</keyword>
<keyword evidence="3" id="KW-0808">Transferase</keyword>
<evidence type="ECO:0000313" key="3">
    <source>
        <dbReference type="EMBL" id="KAA3485657.1"/>
    </source>
</evidence>
<dbReference type="OrthoDB" id="1002441at2759"/>
<evidence type="ECO:0000256" key="1">
    <source>
        <dbReference type="ARBA" id="ARBA00022614"/>
    </source>
</evidence>
<protein>
    <submittedName>
        <fullName evidence="3">LRR receptor-like serine/threonine-protein kinase GSO2 isoform X3</fullName>
    </submittedName>
</protein>
<keyword evidence="3" id="KW-0418">Kinase</keyword>
<name>A0A5B6WY80_9ROSI</name>
<dbReference type="EMBL" id="SMMG02000002">
    <property type="protein sequence ID" value="KAA3485657.1"/>
    <property type="molecule type" value="Genomic_DNA"/>
</dbReference>
<evidence type="ECO:0000256" key="2">
    <source>
        <dbReference type="ARBA" id="ARBA00022737"/>
    </source>
</evidence>
<dbReference type="InterPro" id="IPR025875">
    <property type="entry name" value="Leu-rich_rpt_4"/>
</dbReference>
<keyword evidence="4" id="KW-1185">Reference proteome</keyword>
<dbReference type="Pfam" id="PF12799">
    <property type="entry name" value="LRR_4"/>
    <property type="match status" value="1"/>
</dbReference>
<keyword evidence="2" id="KW-0677">Repeat</keyword>
<dbReference type="Gene3D" id="3.80.10.10">
    <property type="entry name" value="Ribonuclease Inhibitor"/>
    <property type="match status" value="1"/>
</dbReference>
<dbReference type="SUPFAM" id="SSF52058">
    <property type="entry name" value="L domain-like"/>
    <property type="match status" value="1"/>
</dbReference>
<comment type="caution">
    <text evidence="3">The sequence shown here is derived from an EMBL/GenBank/DDBJ whole genome shotgun (WGS) entry which is preliminary data.</text>
</comment>
<dbReference type="PROSITE" id="PS51450">
    <property type="entry name" value="LRR"/>
    <property type="match status" value="1"/>
</dbReference>
<dbReference type="Proteomes" id="UP000325315">
    <property type="component" value="Unassembled WGS sequence"/>
</dbReference>
<dbReference type="InterPro" id="IPR001611">
    <property type="entry name" value="Leu-rich_rpt"/>
</dbReference>
<organism evidence="3 4">
    <name type="scientific">Gossypium australe</name>
    <dbReference type="NCBI Taxonomy" id="47621"/>
    <lineage>
        <taxon>Eukaryota</taxon>
        <taxon>Viridiplantae</taxon>
        <taxon>Streptophyta</taxon>
        <taxon>Embryophyta</taxon>
        <taxon>Tracheophyta</taxon>
        <taxon>Spermatophyta</taxon>
        <taxon>Magnoliopsida</taxon>
        <taxon>eudicotyledons</taxon>
        <taxon>Gunneridae</taxon>
        <taxon>Pentapetalae</taxon>
        <taxon>rosids</taxon>
        <taxon>malvids</taxon>
        <taxon>Malvales</taxon>
        <taxon>Malvaceae</taxon>
        <taxon>Malvoideae</taxon>
        <taxon>Gossypium</taxon>
    </lineage>
</organism>
<dbReference type="GO" id="GO:0016301">
    <property type="term" value="F:kinase activity"/>
    <property type="evidence" value="ECO:0007669"/>
    <property type="project" value="UniProtKB-KW"/>
</dbReference>
<evidence type="ECO:0000313" key="4">
    <source>
        <dbReference type="Proteomes" id="UP000325315"/>
    </source>
</evidence>